<dbReference type="Proteomes" id="UP000324585">
    <property type="component" value="Unassembled WGS sequence"/>
</dbReference>
<evidence type="ECO:0000256" key="3">
    <source>
        <dbReference type="ARBA" id="ARBA00022490"/>
    </source>
</evidence>
<dbReference type="GO" id="GO:0008289">
    <property type="term" value="F:lipid binding"/>
    <property type="evidence" value="ECO:0007669"/>
    <property type="project" value="UniProtKB-KW"/>
</dbReference>
<organism evidence="13 14">
    <name type="scientific">Porphyridium purpureum</name>
    <name type="common">Red alga</name>
    <name type="synonym">Porphyridium cruentum</name>
    <dbReference type="NCBI Taxonomy" id="35688"/>
    <lineage>
        <taxon>Eukaryota</taxon>
        <taxon>Rhodophyta</taxon>
        <taxon>Bangiophyceae</taxon>
        <taxon>Porphyridiales</taxon>
        <taxon>Porphyridiaceae</taxon>
        <taxon>Porphyridium</taxon>
    </lineage>
</organism>
<dbReference type="FunFam" id="3.30.530.20:FF:000017">
    <property type="entry name" value="Phosphatidylcholine transfer protein, putative"/>
    <property type="match status" value="1"/>
</dbReference>
<dbReference type="SMART" id="SM00234">
    <property type="entry name" value="START"/>
    <property type="match status" value="1"/>
</dbReference>
<keyword evidence="7" id="KW-0446">Lipid-binding</keyword>
<dbReference type="AlphaFoldDB" id="A0A5J4YQ88"/>
<keyword evidence="14" id="KW-1185">Reference proteome</keyword>
<dbReference type="Pfam" id="PF01852">
    <property type="entry name" value="START"/>
    <property type="match status" value="1"/>
</dbReference>
<evidence type="ECO:0000256" key="10">
    <source>
        <dbReference type="ARBA" id="ARBA00077188"/>
    </source>
</evidence>
<reference evidence="14" key="1">
    <citation type="journal article" date="2019" name="Nat. Commun.">
        <title>Expansion of phycobilisome linker gene families in mesophilic red algae.</title>
        <authorList>
            <person name="Lee J."/>
            <person name="Kim D."/>
            <person name="Bhattacharya D."/>
            <person name="Yoon H.S."/>
        </authorList>
    </citation>
    <scope>NUCLEOTIDE SEQUENCE [LARGE SCALE GENOMIC DNA]</scope>
    <source>
        <strain evidence="14">CCMP 1328</strain>
    </source>
</reference>
<proteinExistence type="predicted"/>
<evidence type="ECO:0000256" key="2">
    <source>
        <dbReference type="ARBA" id="ARBA00022448"/>
    </source>
</evidence>
<dbReference type="InterPro" id="IPR002913">
    <property type="entry name" value="START_lipid-bd_dom"/>
</dbReference>
<evidence type="ECO:0000313" key="13">
    <source>
        <dbReference type="EMBL" id="KAA8493150.1"/>
    </source>
</evidence>
<dbReference type="PROSITE" id="PS50848">
    <property type="entry name" value="START"/>
    <property type="match status" value="1"/>
</dbReference>
<dbReference type="InterPro" id="IPR023393">
    <property type="entry name" value="START-like_dom_sf"/>
</dbReference>
<evidence type="ECO:0000256" key="6">
    <source>
        <dbReference type="ARBA" id="ARBA00023055"/>
    </source>
</evidence>
<dbReference type="GO" id="GO:0006869">
    <property type="term" value="P:lipid transport"/>
    <property type="evidence" value="ECO:0007669"/>
    <property type="project" value="UniProtKB-KW"/>
</dbReference>
<dbReference type="SUPFAM" id="SSF55961">
    <property type="entry name" value="Bet v1-like"/>
    <property type="match status" value="1"/>
</dbReference>
<keyword evidence="5" id="KW-0007">Acetylation</keyword>
<evidence type="ECO:0000256" key="9">
    <source>
        <dbReference type="ARBA" id="ARBA00069061"/>
    </source>
</evidence>
<dbReference type="EMBL" id="VRMN01000007">
    <property type="protein sequence ID" value="KAA8493150.1"/>
    <property type="molecule type" value="Genomic_DNA"/>
</dbReference>
<evidence type="ECO:0000256" key="11">
    <source>
        <dbReference type="ARBA" id="ARBA00079049"/>
    </source>
</evidence>
<evidence type="ECO:0000313" key="14">
    <source>
        <dbReference type="Proteomes" id="UP000324585"/>
    </source>
</evidence>
<dbReference type="Gene3D" id="3.30.530.20">
    <property type="match status" value="1"/>
</dbReference>
<feature type="domain" description="START" evidence="12">
    <location>
        <begin position="74"/>
        <end position="227"/>
    </location>
</feature>
<dbReference type="PANTHER" id="PTHR19308:SF39">
    <property type="entry name" value="PHOSPHATIDYLCHOLINE TRANSFER PROTEIN"/>
    <property type="match status" value="1"/>
</dbReference>
<keyword evidence="3" id="KW-0963">Cytoplasm</keyword>
<dbReference type="GO" id="GO:0005829">
    <property type="term" value="C:cytosol"/>
    <property type="evidence" value="ECO:0007669"/>
    <property type="project" value="UniProtKB-ARBA"/>
</dbReference>
<dbReference type="OMA" id="DYVYMRE"/>
<evidence type="ECO:0000256" key="5">
    <source>
        <dbReference type="ARBA" id="ARBA00022990"/>
    </source>
</evidence>
<evidence type="ECO:0000256" key="1">
    <source>
        <dbReference type="ARBA" id="ARBA00004496"/>
    </source>
</evidence>
<comment type="subcellular location">
    <subcellularLocation>
        <location evidence="1">Cytoplasm</location>
    </subcellularLocation>
</comment>
<name>A0A5J4YQ88_PORPP</name>
<evidence type="ECO:0000256" key="4">
    <source>
        <dbReference type="ARBA" id="ARBA00022553"/>
    </source>
</evidence>
<evidence type="ECO:0000256" key="8">
    <source>
        <dbReference type="ARBA" id="ARBA00063535"/>
    </source>
</evidence>
<dbReference type="OrthoDB" id="1295045at2759"/>
<evidence type="ECO:0000256" key="7">
    <source>
        <dbReference type="ARBA" id="ARBA00023121"/>
    </source>
</evidence>
<keyword evidence="6" id="KW-0445">Lipid transport</keyword>
<dbReference type="PANTHER" id="PTHR19308">
    <property type="entry name" value="PHOSPHATIDYLCHOLINE TRANSFER PROTEIN"/>
    <property type="match status" value="1"/>
</dbReference>
<comment type="caution">
    <text evidence="13">The sequence shown here is derived from an EMBL/GenBank/DDBJ whole genome shotgun (WGS) entry which is preliminary data.</text>
</comment>
<evidence type="ECO:0000259" key="12">
    <source>
        <dbReference type="PROSITE" id="PS50848"/>
    </source>
</evidence>
<accession>A0A5J4YQ88</accession>
<comment type="subunit">
    <text evidence="8">Interacts with ACOT13/THEM2.</text>
</comment>
<dbReference type="InterPro" id="IPR051213">
    <property type="entry name" value="START_lipid_transfer"/>
</dbReference>
<keyword evidence="4" id="KW-0597">Phosphoprotein</keyword>
<sequence length="230" mass="26463">MADAHKVPDAELDAVRTMGEEIMVQQHYPTKADEWEELTRSGDPANSTDALMMWRKPMPSGAFQYCVFGAAPYSADTLFYVCNDLEYHKTWDTSCGEIYVKRVVDEPSRTELCYWEVVYPWPMSHRDYSYVKRTRTDTVDQKQMFVMYSKAVVDTDLPEKPKIVRVTDYFSKSAIMQGATPNDCKFLLFMYEDPRGSIPKTVLNFFVAKGLPSFLKTLYSACDKHDKAGK</sequence>
<gene>
    <name evidence="13" type="ORF">FVE85_8595</name>
</gene>
<protein>
    <recommendedName>
        <fullName evidence="9">Phosphatidylcholine transfer protein</fullName>
    </recommendedName>
    <alternativeName>
        <fullName evidence="11">START domain-containing protein 2</fullName>
    </alternativeName>
    <alternativeName>
        <fullName evidence="10">StAR-related lipid transfer protein 2</fullName>
    </alternativeName>
</protein>
<keyword evidence="2" id="KW-0813">Transport</keyword>